<organism evidence="2 3">
    <name type="scientific">Cellulomonas wangleii</name>
    <dbReference type="NCBI Taxonomy" id="2816956"/>
    <lineage>
        <taxon>Bacteria</taxon>
        <taxon>Bacillati</taxon>
        <taxon>Actinomycetota</taxon>
        <taxon>Actinomycetes</taxon>
        <taxon>Micrococcales</taxon>
        <taxon>Cellulomonadaceae</taxon>
        <taxon>Cellulomonas</taxon>
    </lineage>
</organism>
<dbReference type="Proteomes" id="UP000677804">
    <property type="component" value="Chromosome"/>
</dbReference>
<evidence type="ECO:0000313" key="2">
    <source>
        <dbReference type="EMBL" id="QVI61108.1"/>
    </source>
</evidence>
<protein>
    <submittedName>
        <fullName evidence="2">Alpha-E domain-containing protein</fullName>
    </submittedName>
</protein>
<dbReference type="EMBL" id="CP074405">
    <property type="protein sequence ID" value="QVI61108.1"/>
    <property type="molecule type" value="Genomic_DNA"/>
</dbReference>
<keyword evidence="3" id="KW-1185">Reference proteome</keyword>
<evidence type="ECO:0000259" key="1">
    <source>
        <dbReference type="Pfam" id="PF04168"/>
    </source>
</evidence>
<reference evidence="2 3" key="1">
    <citation type="submission" date="2021-05" db="EMBL/GenBank/DDBJ databases">
        <title>Novel species in genus Cellulomonas.</title>
        <authorList>
            <person name="Zhang G."/>
        </authorList>
    </citation>
    <scope>NUCLEOTIDE SEQUENCE [LARGE SCALE GENOMIC DNA]</scope>
    <source>
        <strain evidence="3">zg-ZUI222</strain>
    </source>
</reference>
<dbReference type="InterPro" id="IPR007296">
    <property type="entry name" value="DUF403"/>
</dbReference>
<dbReference type="RefSeq" id="WP_207341039.1">
    <property type="nucleotide sequence ID" value="NZ_CP074405.1"/>
</dbReference>
<dbReference type="PANTHER" id="PTHR34595:SF7">
    <property type="entry name" value="SLL1039 PROTEIN"/>
    <property type="match status" value="1"/>
</dbReference>
<evidence type="ECO:0000313" key="3">
    <source>
        <dbReference type="Proteomes" id="UP000677804"/>
    </source>
</evidence>
<proteinExistence type="predicted"/>
<gene>
    <name evidence="2" type="ORF">KG103_11340</name>
</gene>
<accession>A0ABX8D0W0</accession>
<dbReference type="PANTHER" id="PTHR34595">
    <property type="entry name" value="BLR5612 PROTEIN"/>
    <property type="match status" value="1"/>
</dbReference>
<sequence length="309" mass="34751">MLSRIAESLFWIGRYVERADDTARLLDVHVQILLEDPWAEEDLACRSLLSVMDRPAPPDDLEVGREHVLDILAYDRFSPSSIAGALVAARENARRAREIVSTELWECLNTSWNQLPSQMRPARPHDYFTWVRERAAIVTGIMESTTSRDETWHFMVLGRSIERADMTARLLTTRALAGSAGPSWATLLRSCGAHEAFLRTYRGNASDERAAGFLLLDRLFPRSIVYALNEAEASLAALEPIADRATIDDARRHIGHVRTSLEYRPLMEIVDDLPKEMELVQRACSAASDAIRGRYFPSGAELTWVGEAL</sequence>
<feature type="domain" description="DUF403" evidence="1">
    <location>
        <begin position="1"/>
        <end position="296"/>
    </location>
</feature>
<name>A0ABX8D0W0_9CELL</name>
<dbReference type="Pfam" id="PF04168">
    <property type="entry name" value="Alpha-E"/>
    <property type="match status" value="1"/>
</dbReference>
<dbReference type="InterPro" id="IPR051680">
    <property type="entry name" value="ATP-dep_Glu-Cys_Ligase-2"/>
</dbReference>